<comment type="caution">
    <text evidence="1">The sequence shown here is derived from an EMBL/GenBank/DDBJ whole genome shotgun (WGS) entry which is preliminary data.</text>
</comment>
<dbReference type="Proteomes" id="UP000181790">
    <property type="component" value="Unassembled WGS sequence"/>
</dbReference>
<reference evidence="1 2" key="1">
    <citation type="submission" date="2016-10" db="EMBL/GenBank/DDBJ databases">
        <title>Arsenicibacter rosenii gen. nov., sp. nov., an efficient arsenic-methylating bacterium isolated from an arsenic-contaminated paddy soil.</title>
        <authorList>
            <person name="Huang K."/>
        </authorList>
    </citation>
    <scope>NUCLEOTIDE SEQUENCE [LARGE SCALE GENOMIC DNA]</scope>
    <source>
        <strain evidence="1 2">SM-1</strain>
    </source>
</reference>
<dbReference type="EMBL" id="MORL01000011">
    <property type="protein sequence ID" value="OIN57626.1"/>
    <property type="molecule type" value="Genomic_DNA"/>
</dbReference>
<dbReference type="InterPro" id="IPR010767">
    <property type="entry name" value="Phage_CGC-2007_Cje0229"/>
</dbReference>
<protein>
    <recommendedName>
        <fullName evidence="3">DUF1353 domain-containing protein</fullName>
    </recommendedName>
</protein>
<proteinExistence type="predicted"/>
<accession>A0A1S2VHD9</accession>
<evidence type="ECO:0008006" key="3">
    <source>
        <dbReference type="Google" id="ProtNLM"/>
    </source>
</evidence>
<sequence>MAVHILLVSVMKVYGEDPEWWMLTEPARIPCPGGDVIVPAGYITDYASRPKFVPDWLIPKSGLSAMPSAAHDYLCETGVVSRREADLTFNRLLLEAGVPRWQRLLMYYYVRLLGWARYKKQPEQTLPQ</sequence>
<dbReference type="AlphaFoldDB" id="A0A1S2VHD9"/>
<name>A0A1S2VHD9_9BACT</name>
<keyword evidence="2" id="KW-1185">Reference proteome</keyword>
<dbReference type="RefSeq" id="WP_071504833.1">
    <property type="nucleotide sequence ID" value="NZ_MORL01000011.1"/>
</dbReference>
<evidence type="ECO:0000313" key="2">
    <source>
        <dbReference type="Proteomes" id="UP000181790"/>
    </source>
</evidence>
<gene>
    <name evidence="1" type="ORF">BLX24_19310</name>
</gene>
<organism evidence="1 2">
    <name type="scientific">Arsenicibacter rosenii</name>
    <dbReference type="NCBI Taxonomy" id="1750698"/>
    <lineage>
        <taxon>Bacteria</taxon>
        <taxon>Pseudomonadati</taxon>
        <taxon>Bacteroidota</taxon>
        <taxon>Cytophagia</taxon>
        <taxon>Cytophagales</taxon>
        <taxon>Spirosomataceae</taxon>
        <taxon>Arsenicibacter</taxon>
    </lineage>
</organism>
<dbReference type="OrthoDB" id="88276at2"/>
<evidence type="ECO:0000313" key="1">
    <source>
        <dbReference type="EMBL" id="OIN57626.1"/>
    </source>
</evidence>
<dbReference type="Pfam" id="PF07087">
    <property type="entry name" value="DUF1353"/>
    <property type="match status" value="1"/>
</dbReference>